<evidence type="ECO:0000256" key="6">
    <source>
        <dbReference type="ARBA" id="ARBA00023136"/>
    </source>
</evidence>
<dbReference type="InterPro" id="IPR031312">
    <property type="entry name" value="Na/sul_symport_CS"/>
</dbReference>
<evidence type="ECO:0000256" key="7">
    <source>
        <dbReference type="SAM" id="Phobius"/>
    </source>
</evidence>
<feature type="transmembrane region" description="Helical" evidence="7">
    <location>
        <begin position="548"/>
        <end position="567"/>
    </location>
</feature>
<feature type="transmembrane region" description="Helical" evidence="7">
    <location>
        <begin position="82"/>
        <end position="105"/>
    </location>
</feature>
<feature type="transmembrane region" description="Helical" evidence="7">
    <location>
        <begin position="338"/>
        <end position="356"/>
    </location>
</feature>
<evidence type="ECO:0000256" key="5">
    <source>
        <dbReference type="ARBA" id="ARBA00022989"/>
    </source>
</evidence>
<keyword evidence="4 7" id="KW-0812">Transmembrane</keyword>
<accession>A0A7R8XKS1</accession>
<dbReference type="Proteomes" id="UP000677054">
    <property type="component" value="Unassembled WGS sequence"/>
</dbReference>
<evidence type="ECO:0000256" key="3">
    <source>
        <dbReference type="ARBA" id="ARBA00022448"/>
    </source>
</evidence>
<dbReference type="AlphaFoldDB" id="A0A7R8XKS1"/>
<dbReference type="OrthoDB" id="6493944at2759"/>
<sequence>MIMEGRCAYVVLIMAAFWMTEAIPVAVTSLIPVFLFPLLGILGTSEVCTSYFKETSMMFMGSIMVAVAVEHCNLHTRIALRVLLWVGTSQTWLMLGFMLTTMFLSMWISNTATTAMMVAIAEAILIGIYRKEEGIEVVNASSPGKQLGNTQELPQMDERQVSIIESPKSVLEIVDEESDNWESDDGSEFKDGYQEARIQVMLAIAYSAGIGGTGTLTGTATNLIFKAIVDEYVVREQVRNKLWDLVGFQRPGVAAQCPHRLFLASGHFHLQPVSLDSCKSNFDSFHRRRSTSAIVVRWKQHRKHPERRVQSPSEKAKAEKKARAIIGKKYEELGSMSFHEFMTLSLFIILVLLWLFRDPQVIPGWAGWIKGDRDLNIGDGTAAMLIVFFLFVIPAKPNFWCFRESSDSPSKPSVALLNWRILHEKVPWGLVLLIGAGFAIAKSSEASCLSYWLGQQMGSLGSLSPPVLVFIITLMTAMITEVVSNTATATILIPVLAQLATVVRVNPLYLMLPSAVACSYAFMLPVATPYNAIVFEATQMKTSTMMKAGFVMNVICVAVINLMINTLGDYMFDFSSFPDWADTAGISGSSSSSHCNYTL</sequence>
<evidence type="ECO:0000313" key="8">
    <source>
        <dbReference type="EMBL" id="CAD7247823.1"/>
    </source>
</evidence>
<comment type="similarity">
    <text evidence="2">Belongs to the SLC13A/DASS transporter (TC 2.A.47) family. NADC subfamily.</text>
</comment>
<evidence type="ECO:0000256" key="1">
    <source>
        <dbReference type="ARBA" id="ARBA00004141"/>
    </source>
</evidence>
<dbReference type="GO" id="GO:0005886">
    <property type="term" value="C:plasma membrane"/>
    <property type="evidence" value="ECO:0007669"/>
    <property type="project" value="TreeGrafter"/>
</dbReference>
<gene>
    <name evidence="8" type="ORF">DSTB1V02_LOCUS7648</name>
</gene>
<protein>
    <submittedName>
        <fullName evidence="8">Uncharacterized protein</fullName>
    </submittedName>
</protein>
<feature type="transmembrane region" description="Helical" evidence="7">
    <location>
        <begin position="466"/>
        <end position="496"/>
    </location>
</feature>
<comment type="subcellular location">
    <subcellularLocation>
        <location evidence="1">Membrane</location>
        <topology evidence="1">Multi-pass membrane protein</topology>
    </subcellularLocation>
</comment>
<proteinExistence type="inferred from homology"/>
<dbReference type="GO" id="GO:0015137">
    <property type="term" value="F:citrate transmembrane transporter activity"/>
    <property type="evidence" value="ECO:0007669"/>
    <property type="project" value="TreeGrafter"/>
</dbReference>
<dbReference type="PANTHER" id="PTHR10283:SF82">
    <property type="entry name" value="SOLUTE CARRIER FAMILY 13 MEMBER 2"/>
    <property type="match status" value="1"/>
</dbReference>
<evidence type="ECO:0000313" key="9">
    <source>
        <dbReference type="Proteomes" id="UP000677054"/>
    </source>
</evidence>
<keyword evidence="3" id="KW-0813">Transport</keyword>
<dbReference type="Pfam" id="PF00939">
    <property type="entry name" value="Na_sulph_symp"/>
    <property type="match status" value="1"/>
</dbReference>
<dbReference type="PROSITE" id="PS01271">
    <property type="entry name" value="NA_SULFATE"/>
    <property type="match status" value="1"/>
</dbReference>
<dbReference type="EMBL" id="LR901117">
    <property type="protein sequence ID" value="CAD7247823.1"/>
    <property type="molecule type" value="Genomic_DNA"/>
</dbReference>
<evidence type="ECO:0000256" key="2">
    <source>
        <dbReference type="ARBA" id="ARBA00006772"/>
    </source>
</evidence>
<feature type="transmembrane region" description="Helical" evidence="7">
    <location>
        <begin position="376"/>
        <end position="395"/>
    </location>
</feature>
<keyword evidence="9" id="KW-1185">Reference proteome</keyword>
<dbReference type="PANTHER" id="PTHR10283">
    <property type="entry name" value="SOLUTE CARRIER FAMILY 13 MEMBER"/>
    <property type="match status" value="1"/>
</dbReference>
<dbReference type="GO" id="GO:0015141">
    <property type="term" value="F:succinate transmembrane transporter activity"/>
    <property type="evidence" value="ECO:0007669"/>
    <property type="project" value="TreeGrafter"/>
</dbReference>
<keyword evidence="6 7" id="KW-0472">Membrane</keyword>
<reference evidence="8" key="1">
    <citation type="submission" date="2020-11" db="EMBL/GenBank/DDBJ databases">
        <authorList>
            <person name="Tran Van P."/>
        </authorList>
    </citation>
    <scope>NUCLEOTIDE SEQUENCE</scope>
</reference>
<organism evidence="8">
    <name type="scientific">Darwinula stevensoni</name>
    <dbReference type="NCBI Taxonomy" id="69355"/>
    <lineage>
        <taxon>Eukaryota</taxon>
        <taxon>Metazoa</taxon>
        <taxon>Ecdysozoa</taxon>
        <taxon>Arthropoda</taxon>
        <taxon>Crustacea</taxon>
        <taxon>Oligostraca</taxon>
        <taxon>Ostracoda</taxon>
        <taxon>Podocopa</taxon>
        <taxon>Podocopida</taxon>
        <taxon>Darwinulocopina</taxon>
        <taxon>Darwinuloidea</taxon>
        <taxon>Darwinulidae</taxon>
        <taxon>Darwinula</taxon>
    </lineage>
</organism>
<dbReference type="EMBL" id="CAJPEV010001600">
    <property type="protein sequence ID" value="CAG0893446.1"/>
    <property type="molecule type" value="Genomic_DNA"/>
</dbReference>
<name>A0A7R8XKS1_9CRUS</name>
<evidence type="ECO:0000256" key="4">
    <source>
        <dbReference type="ARBA" id="ARBA00022692"/>
    </source>
</evidence>
<feature type="transmembrane region" description="Helical" evidence="7">
    <location>
        <begin position="111"/>
        <end position="129"/>
    </location>
</feature>
<feature type="transmembrane region" description="Helical" evidence="7">
    <location>
        <begin position="32"/>
        <end position="52"/>
    </location>
</feature>
<keyword evidence="5 7" id="KW-1133">Transmembrane helix</keyword>
<feature type="transmembrane region" description="Helical" evidence="7">
    <location>
        <begin position="508"/>
        <end position="528"/>
    </location>
</feature>
<dbReference type="InterPro" id="IPR001898">
    <property type="entry name" value="SLC13A/DASS"/>
</dbReference>